<reference evidence="2 3" key="1">
    <citation type="journal article" date="2009" name="Nature">
        <title>The Sorghum bicolor genome and the diversification of grasses.</title>
        <authorList>
            <person name="Paterson A.H."/>
            <person name="Bowers J.E."/>
            <person name="Bruggmann R."/>
            <person name="Dubchak I."/>
            <person name="Grimwood J."/>
            <person name="Gundlach H."/>
            <person name="Haberer G."/>
            <person name="Hellsten U."/>
            <person name="Mitros T."/>
            <person name="Poliakov A."/>
            <person name="Schmutz J."/>
            <person name="Spannagl M."/>
            <person name="Tang H."/>
            <person name="Wang X."/>
            <person name="Wicker T."/>
            <person name="Bharti A.K."/>
            <person name="Chapman J."/>
            <person name="Feltus F.A."/>
            <person name="Gowik U."/>
            <person name="Grigoriev I.V."/>
            <person name="Lyons E."/>
            <person name="Maher C.A."/>
            <person name="Martis M."/>
            <person name="Narechania A."/>
            <person name="Otillar R.P."/>
            <person name="Penning B.W."/>
            <person name="Salamov A.A."/>
            <person name="Wang Y."/>
            <person name="Zhang L."/>
            <person name="Carpita N.C."/>
            <person name="Freeling M."/>
            <person name="Gingle A.R."/>
            <person name="Hash C.T."/>
            <person name="Keller B."/>
            <person name="Klein P."/>
            <person name="Kresovich S."/>
            <person name="McCann M.C."/>
            <person name="Ming R."/>
            <person name="Peterson D.G."/>
            <person name="Mehboob-ur-Rahman"/>
            <person name="Ware D."/>
            <person name="Westhoff P."/>
            <person name="Mayer K.F."/>
            <person name="Messing J."/>
            <person name="Rokhsar D.S."/>
        </authorList>
    </citation>
    <scope>NUCLEOTIDE SEQUENCE [LARGE SCALE GENOMIC DNA]</scope>
    <source>
        <strain evidence="3">cv. BTx623</strain>
    </source>
</reference>
<feature type="compositionally biased region" description="Polar residues" evidence="1">
    <location>
        <begin position="100"/>
        <end position="111"/>
    </location>
</feature>
<feature type="region of interest" description="Disordered" evidence="1">
    <location>
        <begin position="100"/>
        <end position="194"/>
    </location>
</feature>
<protein>
    <submittedName>
        <fullName evidence="2">Uncharacterized protein</fullName>
    </submittedName>
</protein>
<dbReference type="Proteomes" id="UP000000768">
    <property type="component" value="Chromosome 8"/>
</dbReference>
<feature type="compositionally biased region" description="Basic and acidic residues" evidence="1">
    <location>
        <begin position="185"/>
        <end position="194"/>
    </location>
</feature>
<evidence type="ECO:0000313" key="3">
    <source>
        <dbReference type="Proteomes" id="UP000000768"/>
    </source>
</evidence>
<accession>A0A1B6PEP2</accession>
<organism evidence="2 3">
    <name type="scientific">Sorghum bicolor</name>
    <name type="common">Sorghum</name>
    <name type="synonym">Sorghum vulgare</name>
    <dbReference type="NCBI Taxonomy" id="4558"/>
    <lineage>
        <taxon>Eukaryota</taxon>
        <taxon>Viridiplantae</taxon>
        <taxon>Streptophyta</taxon>
        <taxon>Embryophyta</taxon>
        <taxon>Tracheophyta</taxon>
        <taxon>Spermatophyta</taxon>
        <taxon>Magnoliopsida</taxon>
        <taxon>Liliopsida</taxon>
        <taxon>Poales</taxon>
        <taxon>Poaceae</taxon>
        <taxon>PACMAD clade</taxon>
        <taxon>Panicoideae</taxon>
        <taxon>Andropogonodae</taxon>
        <taxon>Andropogoneae</taxon>
        <taxon>Sorghinae</taxon>
        <taxon>Sorghum</taxon>
    </lineage>
</organism>
<dbReference type="InParanoid" id="A0A1B6PEP2"/>
<sequence>MTARAASQEPELPSGGWRLQLPVPLLRARFLGISGGSIQLERWRWPAVLVVFGLLVVGEALPRAHHGQRRVRRPVAGHRRQLPDALLRLLLVMIATITQQARQDGQGSQGQHGRRDGARRHHPSQRRRGDQHGAQEQQRRRRRGQAHQGTKQRQTSQEDEEAGERQERGSHGGGAPLLAVATLRHGFDHRSDDN</sequence>
<dbReference type="EMBL" id="CM000767">
    <property type="protein sequence ID" value="KXG24153.1"/>
    <property type="molecule type" value="Genomic_DNA"/>
</dbReference>
<feature type="compositionally biased region" description="Basic residues" evidence="1">
    <location>
        <begin position="117"/>
        <end position="126"/>
    </location>
</feature>
<reference evidence="3" key="2">
    <citation type="journal article" date="2018" name="Plant J.">
        <title>The Sorghum bicolor reference genome: improved assembly, gene annotations, a transcriptome atlas, and signatures of genome organization.</title>
        <authorList>
            <person name="McCormick R.F."/>
            <person name="Truong S.K."/>
            <person name="Sreedasyam A."/>
            <person name="Jenkins J."/>
            <person name="Shu S."/>
            <person name="Sims D."/>
            <person name="Kennedy M."/>
            <person name="Amirebrahimi M."/>
            <person name="Weers B.D."/>
            <person name="McKinley B."/>
            <person name="Mattison A."/>
            <person name="Morishige D.T."/>
            <person name="Grimwood J."/>
            <person name="Schmutz J."/>
            <person name="Mullet J.E."/>
        </authorList>
    </citation>
    <scope>NUCLEOTIDE SEQUENCE [LARGE SCALE GENOMIC DNA]</scope>
    <source>
        <strain evidence="3">cv. BTx623</strain>
    </source>
</reference>
<evidence type="ECO:0000256" key="1">
    <source>
        <dbReference type="SAM" id="MobiDB-lite"/>
    </source>
</evidence>
<dbReference type="AlphaFoldDB" id="A0A1B6PEP2"/>
<dbReference type="Gramene" id="KXG24153">
    <property type="protein sequence ID" value="KXG24153"/>
    <property type="gene ID" value="SORBI_3008G192200"/>
</dbReference>
<gene>
    <name evidence="2" type="ORF">SORBI_3008G192200</name>
</gene>
<proteinExistence type="predicted"/>
<evidence type="ECO:0000313" key="2">
    <source>
        <dbReference type="EMBL" id="KXG24153.1"/>
    </source>
</evidence>
<name>A0A1B6PEP2_SORBI</name>
<keyword evidence="3" id="KW-1185">Reference proteome</keyword>